<evidence type="ECO:0000256" key="5">
    <source>
        <dbReference type="ARBA" id="ARBA00022553"/>
    </source>
</evidence>
<protein>
    <recommendedName>
        <fullName evidence="3">histidine kinase</fullName>
        <ecNumber evidence="3">2.7.13.3</ecNumber>
    </recommendedName>
</protein>
<dbReference type="InterPro" id="IPR036890">
    <property type="entry name" value="HATPase_C_sf"/>
</dbReference>
<dbReference type="SUPFAM" id="SSF47384">
    <property type="entry name" value="Homodimeric domain of signal transducing histidine kinase"/>
    <property type="match status" value="1"/>
</dbReference>
<evidence type="ECO:0000256" key="8">
    <source>
        <dbReference type="ARBA" id="ARBA00022777"/>
    </source>
</evidence>
<dbReference type="GO" id="GO:0005524">
    <property type="term" value="F:ATP binding"/>
    <property type="evidence" value="ECO:0007669"/>
    <property type="project" value="UniProtKB-KW"/>
</dbReference>
<keyword evidence="13" id="KW-1185">Reference proteome</keyword>
<evidence type="ECO:0000256" key="7">
    <source>
        <dbReference type="ARBA" id="ARBA00022741"/>
    </source>
</evidence>
<keyword evidence="8 12" id="KW-0418">Kinase</keyword>
<dbReference type="InterPro" id="IPR004358">
    <property type="entry name" value="Sig_transdc_His_kin-like_C"/>
</dbReference>
<keyword evidence="7" id="KW-0547">Nucleotide-binding</keyword>
<dbReference type="PANTHER" id="PTHR44936:SF10">
    <property type="entry name" value="SENSOR PROTEIN RSTB"/>
    <property type="match status" value="1"/>
</dbReference>
<gene>
    <name evidence="12" type="ORF">GGR04_002358</name>
</gene>
<evidence type="ECO:0000259" key="10">
    <source>
        <dbReference type="PROSITE" id="PS50109"/>
    </source>
</evidence>
<dbReference type="GO" id="GO:0000155">
    <property type="term" value="F:phosphorelay sensor kinase activity"/>
    <property type="evidence" value="ECO:0007669"/>
    <property type="project" value="InterPro"/>
</dbReference>
<sequence length="412" mass="42916">MTSLRARLAALLVVAILAVVVIAAAVTVRIVERPRGDAPPDALFAEQTHRLIRLIGGSADRAAAVGIPVGGAPPASASAPPHEPGATLFDPAVRIVRSPDGDAALAVPLEAGRWAYLPTLRGPPSPVRPLAAYLALVVLGAPAVSLYAASRIVGPLAVLEAAAIRIRPDGTLPHVPEEGPAEVKATARALNALSQRLASATESRMRLVAAAGHDLRTPMTRMRLRAEFLPEEDRATWLRDLAELDAIADSAIRLVQEEASAGERRSLDLGALLSALVGELGEIGLVVAIEGEMPPASVRGEPLGLRRAFGNLLENAARHGQDASVRMREAAGHGIIEIDDRGPGIPDALLDRVFEPFVRVDPARGRETRASGAGAGLGLAIAREIVERHGGTIAIANREGGGLRQSVSLPLG</sequence>
<evidence type="ECO:0000313" key="13">
    <source>
        <dbReference type="Proteomes" id="UP000542776"/>
    </source>
</evidence>
<proteinExistence type="predicted"/>
<keyword evidence="4" id="KW-1003">Cell membrane</keyword>
<name>A0A7W6EFJ9_9HYPH</name>
<dbReference type="InterPro" id="IPR003660">
    <property type="entry name" value="HAMP_dom"/>
</dbReference>
<keyword evidence="5" id="KW-0597">Phosphoprotein</keyword>
<organism evidence="12 13">
    <name type="scientific">Aureimonas pseudogalii</name>
    <dbReference type="NCBI Taxonomy" id="1744844"/>
    <lineage>
        <taxon>Bacteria</taxon>
        <taxon>Pseudomonadati</taxon>
        <taxon>Pseudomonadota</taxon>
        <taxon>Alphaproteobacteria</taxon>
        <taxon>Hyphomicrobiales</taxon>
        <taxon>Aurantimonadaceae</taxon>
        <taxon>Aureimonas</taxon>
    </lineage>
</organism>
<evidence type="ECO:0000256" key="1">
    <source>
        <dbReference type="ARBA" id="ARBA00000085"/>
    </source>
</evidence>
<evidence type="ECO:0000256" key="6">
    <source>
        <dbReference type="ARBA" id="ARBA00022679"/>
    </source>
</evidence>
<dbReference type="Pfam" id="PF02518">
    <property type="entry name" value="HATPase_c"/>
    <property type="match status" value="1"/>
</dbReference>
<dbReference type="GO" id="GO:0005886">
    <property type="term" value="C:plasma membrane"/>
    <property type="evidence" value="ECO:0007669"/>
    <property type="project" value="UniProtKB-SubCell"/>
</dbReference>
<dbReference type="EMBL" id="JACIEK010000005">
    <property type="protein sequence ID" value="MBB3998517.1"/>
    <property type="molecule type" value="Genomic_DNA"/>
</dbReference>
<dbReference type="InterPro" id="IPR005467">
    <property type="entry name" value="His_kinase_dom"/>
</dbReference>
<dbReference type="InterPro" id="IPR003661">
    <property type="entry name" value="HisK_dim/P_dom"/>
</dbReference>
<accession>A0A7W6EFJ9</accession>
<evidence type="ECO:0000256" key="9">
    <source>
        <dbReference type="ARBA" id="ARBA00022840"/>
    </source>
</evidence>
<evidence type="ECO:0000256" key="4">
    <source>
        <dbReference type="ARBA" id="ARBA00022475"/>
    </source>
</evidence>
<dbReference type="Proteomes" id="UP000542776">
    <property type="component" value="Unassembled WGS sequence"/>
</dbReference>
<dbReference type="CDD" id="cd00075">
    <property type="entry name" value="HATPase"/>
    <property type="match status" value="1"/>
</dbReference>
<reference evidence="12 13" key="1">
    <citation type="submission" date="2020-08" db="EMBL/GenBank/DDBJ databases">
        <title>Genomic Encyclopedia of Type Strains, Phase IV (KMG-IV): sequencing the most valuable type-strain genomes for metagenomic binning, comparative biology and taxonomic classification.</title>
        <authorList>
            <person name="Goeker M."/>
        </authorList>
    </citation>
    <scope>NUCLEOTIDE SEQUENCE [LARGE SCALE GENOMIC DNA]</scope>
    <source>
        <strain evidence="12 13">DSM 102238</strain>
    </source>
</reference>
<comment type="caution">
    <text evidence="12">The sequence shown here is derived from an EMBL/GenBank/DDBJ whole genome shotgun (WGS) entry which is preliminary data.</text>
</comment>
<dbReference type="InterPro" id="IPR036097">
    <property type="entry name" value="HisK_dim/P_sf"/>
</dbReference>
<evidence type="ECO:0000256" key="3">
    <source>
        <dbReference type="ARBA" id="ARBA00012438"/>
    </source>
</evidence>
<evidence type="ECO:0000313" key="12">
    <source>
        <dbReference type="EMBL" id="MBB3998517.1"/>
    </source>
</evidence>
<feature type="domain" description="Histidine kinase" evidence="10">
    <location>
        <begin position="210"/>
        <end position="412"/>
    </location>
</feature>
<evidence type="ECO:0000256" key="2">
    <source>
        <dbReference type="ARBA" id="ARBA00004651"/>
    </source>
</evidence>
<dbReference type="AlphaFoldDB" id="A0A7W6EFJ9"/>
<dbReference type="Gene3D" id="3.30.565.10">
    <property type="entry name" value="Histidine kinase-like ATPase, C-terminal domain"/>
    <property type="match status" value="1"/>
</dbReference>
<dbReference type="InterPro" id="IPR050980">
    <property type="entry name" value="2C_sensor_his_kinase"/>
</dbReference>
<keyword evidence="6" id="KW-0808">Transferase</keyword>
<comment type="subcellular location">
    <subcellularLocation>
        <location evidence="2">Cell membrane</location>
        <topology evidence="2">Multi-pass membrane protein</topology>
    </subcellularLocation>
</comment>
<dbReference type="PROSITE" id="PS50109">
    <property type="entry name" value="HIS_KIN"/>
    <property type="match status" value="1"/>
</dbReference>
<dbReference type="PANTHER" id="PTHR44936">
    <property type="entry name" value="SENSOR PROTEIN CREC"/>
    <property type="match status" value="1"/>
</dbReference>
<dbReference type="CDD" id="cd00082">
    <property type="entry name" value="HisKA"/>
    <property type="match status" value="1"/>
</dbReference>
<keyword evidence="4" id="KW-0472">Membrane</keyword>
<feature type="domain" description="HAMP" evidence="11">
    <location>
        <begin position="150"/>
        <end position="202"/>
    </location>
</feature>
<dbReference type="SMART" id="SM00387">
    <property type="entry name" value="HATPase_c"/>
    <property type="match status" value="1"/>
</dbReference>
<comment type="catalytic activity">
    <reaction evidence="1">
        <text>ATP + protein L-histidine = ADP + protein N-phospho-L-histidine.</text>
        <dbReference type="EC" id="2.7.13.3"/>
    </reaction>
</comment>
<dbReference type="SMART" id="SM00304">
    <property type="entry name" value="HAMP"/>
    <property type="match status" value="1"/>
</dbReference>
<dbReference type="PRINTS" id="PR00344">
    <property type="entry name" value="BCTRLSENSOR"/>
</dbReference>
<dbReference type="EC" id="2.7.13.3" evidence="3"/>
<dbReference type="Pfam" id="PF00672">
    <property type="entry name" value="HAMP"/>
    <property type="match status" value="1"/>
</dbReference>
<dbReference type="RefSeq" id="WP_183200058.1">
    <property type="nucleotide sequence ID" value="NZ_JACIEK010000005.1"/>
</dbReference>
<evidence type="ECO:0000259" key="11">
    <source>
        <dbReference type="PROSITE" id="PS50885"/>
    </source>
</evidence>
<dbReference type="Gene3D" id="1.10.287.130">
    <property type="match status" value="1"/>
</dbReference>
<dbReference type="PROSITE" id="PS50885">
    <property type="entry name" value="HAMP"/>
    <property type="match status" value="1"/>
</dbReference>
<dbReference type="InterPro" id="IPR003594">
    <property type="entry name" value="HATPase_dom"/>
</dbReference>
<dbReference type="SUPFAM" id="SSF55874">
    <property type="entry name" value="ATPase domain of HSP90 chaperone/DNA topoisomerase II/histidine kinase"/>
    <property type="match status" value="1"/>
</dbReference>
<keyword evidence="9" id="KW-0067">ATP-binding</keyword>